<dbReference type="EMBL" id="CAJOAY010037796">
    <property type="protein sequence ID" value="CAF4466241.1"/>
    <property type="molecule type" value="Genomic_DNA"/>
</dbReference>
<organism evidence="1 2">
    <name type="scientific">Adineta steineri</name>
    <dbReference type="NCBI Taxonomy" id="433720"/>
    <lineage>
        <taxon>Eukaryota</taxon>
        <taxon>Metazoa</taxon>
        <taxon>Spiralia</taxon>
        <taxon>Gnathifera</taxon>
        <taxon>Rotifera</taxon>
        <taxon>Eurotatoria</taxon>
        <taxon>Bdelloidea</taxon>
        <taxon>Adinetida</taxon>
        <taxon>Adinetidae</taxon>
        <taxon>Adineta</taxon>
    </lineage>
</organism>
<protein>
    <submittedName>
        <fullName evidence="1">Uncharacterized protein</fullName>
    </submittedName>
</protein>
<name>A0A820TGK8_9BILA</name>
<feature type="non-terminal residue" evidence="1">
    <location>
        <position position="127"/>
    </location>
</feature>
<sequence>MSSEELLLVAGCSTTPESNNLIEEEDEIAAKTACIRRKWIEDKDTLMSQLIADVNKPQISSIHQWELLINSDDIDLNDYLPENIRYSVDHRKKTIESFADWTVAFTYFSKAIIYLFKHRESELDAHF</sequence>
<accession>A0A820TGK8</accession>
<dbReference type="AlphaFoldDB" id="A0A820TGK8"/>
<reference evidence="1" key="1">
    <citation type="submission" date="2021-02" db="EMBL/GenBank/DDBJ databases">
        <authorList>
            <person name="Nowell W R."/>
        </authorList>
    </citation>
    <scope>NUCLEOTIDE SEQUENCE</scope>
</reference>
<dbReference type="Proteomes" id="UP000663881">
    <property type="component" value="Unassembled WGS sequence"/>
</dbReference>
<gene>
    <name evidence="1" type="ORF">OKA104_LOCUS54976</name>
</gene>
<proteinExistence type="predicted"/>
<comment type="caution">
    <text evidence="1">The sequence shown here is derived from an EMBL/GenBank/DDBJ whole genome shotgun (WGS) entry which is preliminary data.</text>
</comment>
<evidence type="ECO:0000313" key="2">
    <source>
        <dbReference type="Proteomes" id="UP000663881"/>
    </source>
</evidence>
<evidence type="ECO:0000313" key="1">
    <source>
        <dbReference type="EMBL" id="CAF4466241.1"/>
    </source>
</evidence>